<feature type="transmembrane region" description="Helical" evidence="1">
    <location>
        <begin position="30"/>
        <end position="53"/>
    </location>
</feature>
<feature type="transmembrane region" description="Helical" evidence="1">
    <location>
        <begin position="94"/>
        <end position="114"/>
    </location>
</feature>
<proteinExistence type="predicted"/>
<reference evidence="3" key="1">
    <citation type="submission" date="2015-03" db="EMBL/GenBank/DDBJ databases">
        <authorList>
            <consortium name="Pathogen Informatics"/>
        </authorList>
    </citation>
    <scope>NUCLEOTIDE SEQUENCE [LARGE SCALE GENOMIC DNA]</scope>
    <source>
        <strain evidence="3">SMRU2248</strain>
    </source>
</reference>
<evidence type="ECO:0000256" key="1">
    <source>
        <dbReference type="SAM" id="Phobius"/>
    </source>
</evidence>
<organism evidence="2 3">
    <name type="scientific">Streptococcus pseudopneumoniae</name>
    <dbReference type="NCBI Taxonomy" id="257758"/>
    <lineage>
        <taxon>Bacteria</taxon>
        <taxon>Bacillati</taxon>
        <taxon>Bacillota</taxon>
        <taxon>Bacilli</taxon>
        <taxon>Lactobacillales</taxon>
        <taxon>Streptococcaceae</taxon>
        <taxon>Streptococcus</taxon>
    </lineage>
</organism>
<dbReference type="AlphaFoldDB" id="A0A0T8UHZ7"/>
<keyword evidence="1" id="KW-0472">Membrane</keyword>
<sequence>MAWIALSAAALACFLAAAFSSSDKLELLSISFSFAVFSALIAVIATSFSIANFPLSFAELIPSSVVALSIASVASFTSLATFAFSSAFCSGVKVGLASITSIAFLAAASISFLAPSLSRAFNNSAAFVNSALAASTCA</sequence>
<keyword evidence="1" id="KW-1133">Transmembrane helix</keyword>
<gene>
    <name evidence="2" type="ORF">ERS021757_02313</name>
</gene>
<accession>A0A0T8UHZ7</accession>
<name>A0A0T8UHZ7_9STRE</name>
<dbReference type="EMBL" id="CMJT01000054">
    <property type="protein sequence ID" value="CKB29030.1"/>
    <property type="molecule type" value="Genomic_DNA"/>
</dbReference>
<keyword evidence="1" id="KW-0812">Transmembrane</keyword>
<dbReference type="Proteomes" id="UP000041827">
    <property type="component" value="Unassembled WGS sequence"/>
</dbReference>
<evidence type="ECO:0000313" key="3">
    <source>
        <dbReference type="Proteomes" id="UP000041827"/>
    </source>
</evidence>
<protein>
    <submittedName>
        <fullName evidence="2">Uncharacterized protein</fullName>
    </submittedName>
</protein>
<evidence type="ECO:0000313" key="2">
    <source>
        <dbReference type="EMBL" id="CKB29030.1"/>
    </source>
</evidence>
<feature type="transmembrane region" description="Helical" evidence="1">
    <location>
        <begin position="65"/>
        <end position="88"/>
    </location>
</feature>